<dbReference type="PANTHER" id="PTHR22934">
    <property type="entry name" value="PROTEIN ESC1/WETA-RELATED"/>
    <property type="match status" value="1"/>
</dbReference>
<feature type="compositionally biased region" description="Polar residues" evidence="8">
    <location>
        <begin position="290"/>
        <end position="311"/>
    </location>
</feature>
<feature type="compositionally biased region" description="Polar residues" evidence="8">
    <location>
        <begin position="137"/>
        <end position="151"/>
    </location>
</feature>
<proteinExistence type="inferred from homology"/>
<dbReference type="AlphaFoldDB" id="A0A8H3F3N9"/>
<evidence type="ECO:0000313" key="10">
    <source>
        <dbReference type="Proteomes" id="UP000664521"/>
    </source>
</evidence>
<feature type="compositionally biased region" description="Basic residues" evidence="8">
    <location>
        <begin position="435"/>
        <end position="448"/>
    </location>
</feature>
<keyword evidence="4" id="KW-0805">Transcription regulation</keyword>
<dbReference type="Proteomes" id="UP000664521">
    <property type="component" value="Unassembled WGS sequence"/>
</dbReference>
<evidence type="ECO:0000256" key="8">
    <source>
        <dbReference type="SAM" id="MobiDB-lite"/>
    </source>
</evidence>
<evidence type="ECO:0000313" key="9">
    <source>
        <dbReference type="EMBL" id="CAF9915088.1"/>
    </source>
</evidence>
<feature type="region of interest" description="Disordered" evidence="8">
    <location>
        <begin position="290"/>
        <end position="313"/>
    </location>
</feature>
<evidence type="ECO:0000256" key="2">
    <source>
        <dbReference type="ARBA" id="ARBA00015342"/>
    </source>
</evidence>
<evidence type="ECO:0000256" key="4">
    <source>
        <dbReference type="ARBA" id="ARBA00023015"/>
    </source>
</evidence>
<comment type="similarity">
    <text evidence="1">Belongs to the wetA family.</text>
</comment>
<keyword evidence="5" id="KW-0010">Activator</keyword>
<evidence type="ECO:0000256" key="7">
    <source>
        <dbReference type="ARBA" id="ARBA00023321"/>
    </source>
</evidence>
<evidence type="ECO:0000256" key="6">
    <source>
        <dbReference type="ARBA" id="ARBA00023163"/>
    </source>
</evidence>
<name>A0A8H3F3N9_9LECA</name>
<keyword evidence="10" id="KW-1185">Reference proteome</keyword>
<feature type="region of interest" description="Disordered" evidence="8">
    <location>
        <begin position="473"/>
        <end position="492"/>
    </location>
</feature>
<feature type="compositionally biased region" description="Basic and acidic residues" evidence="8">
    <location>
        <begin position="508"/>
        <end position="526"/>
    </location>
</feature>
<feature type="region of interest" description="Disordered" evidence="8">
    <location>
        <begin position="214"/>
        <end position="266"/>
    </location>
</feature>
<comment type="caution">
    <text evidence="9">The sequence shown here is derived from an EMBL/GenBank/DDBJ whole genome shotgun (WGS) entry which is preliminary data.</text>
</comment>
<dbReference type="PANTHER" id="PTHR22934:SF25">
    <property type="entry name" value="DEVELOPMENTAL REGULATORY PROTEIN WETA"/>
    <property type="match status" value="1"/>
</dbReference>
<evidence type="ECO:0000256" key="5">
    <source>
        <dbReference type="ARBA" id="ARBA00023159"/>
    </source>
</evidence>
<feature type="region of interest" description="Disordered" evidence="8">
    <location>
        <begin position="507"/>
        <end position="526"/>
    </location>
</feature>
<dbReference type="GO" id="GO:0048315">
    <property type="term" value="P:conidium formation"/>
    <property type="evidence" value="ECO:0007669"/>
    <property type="project" value="UniProtKB-KW"/>
</dbReference>
<keyword evidence="6" id="KW-0804">Transcription</keyword>
<keyword evidence="3" id="KW-0749">Sporulation</keyword>
<feature type="region of interest" description="Disordered" evidence="8">
    <location>
        <begin position="401"/>
        <end position="465"/>
    </location>
</feature>
<gene>
    <name evidence="9" type="ORF">HETSPECPRED_002295</name>
</gene>
<evidence type="ECO:0000256" key="1">
    <source>
        <dbReference type="ARBA" id="ARBA00008881"/>
    </source>
</evidence>
<dbReference type="GO" id="GO:0030435">
    <property type="term" value="P:sporulation resulting in formation of a cellular spore"/>
    <property type="evidence" value="ECO:0007669"/>
    <property type="project" value="UniProtKB-KW"/>
</dbReference>
<dbReference type="InterPro" id="IPR040112">
    <property type="entry name" value="WetA"/>
</dbReference>
<feature type="compositionally biased region" description="Low complexity" evidence="8">
    <location>
        <begin position="414"/>
        <end position="424"/>
    </location>
</feature>
<reference evidence="9" key="1">
    <citation type="submission" date="2021-03" db="EMBL/GenBank/DDBJ databases">
        <authorList>
            <person name="Tagirdzhanova G."/>
        </authorList>
    </citation>
    <scope>NUCLEOTIDE SEQUENCE</scope>
</reference>
<protein>
    <recommendedName>
        <fullName evidence="2">Developmental regulatory protein wetA</fullName>
    </recommendedName>
</protein>
<accession>A0A8H3F3N9</accession>
<keyword evidence="7" id="KW-0183">Conidiation</keyword>
<dbReference type="OrthoDB" id="2575228at2759"/>
<sequence length="526" mass="57311">MLSFNSIDYAFQSSDKGLDFATPFDEPFSDLFDQYVSQDSSSSSDNVNEPFNLGLFDIPGNEDIASSGSYIADQPASNFSHPQGGRLHRSSHIVFPTARSNQPILQRRHHRSAGFDRPTAAISGIELLSLEGKIPQENPSAQQRPSFSGTPTLPLRRKPKFTPDTLRLSSHRVSKIGAGNGGESPSIMIRPSQYHRQETPEWTNRFEQISLMTPSTSLPLSPHPHPTPSTSRNQGSRPSPSHIPSYNTRQAESNGTIDLGQTYVPPAETVPDRITSNFTFLEDNDLEHQTNPRQDQANLNHGLPSNWTQSSNEEDFDFTISPKELQQDWPQDVPKASRLYYGNPGAVQSAPALSSPETNFSSGSHLVQCNPFGHFIAEDPSEGDLVTTMDPFQMSAAEIFTSPHHTGKTAQRASTPSSRSSSVCPSPPPSTKPAPKTRKRSKSSRRKSSAGALKSPKSAGAIGFVNFTPSDSQKILTGVAPSGSSKTKARRELEAIERKRRLSMAAEKAVRDAGGDPEKLRAAGLI</sequence>
<evidence type="ECO:0000256" key="3">
    <source>
        <dbReference type="ARBA" id="ARBA00022969"/>
    </source>
</evidence>
<feature type="region of interest" description="Disordered" evidence="8">
    <location>
        <begin position="136"/>
        <end position="162"/>
    </location>
</feature>
<dbReference type="EMBL" id="CAJPDS010000015">
    <property type="protein sequence ID" value="CAF9915088.1"/>
    <property type="molecule type" value="Genomic_DNA"/>
</dbReference>
<feature type="compositionally biased region" description="Polar residues" evidence="8">
    <location>
        <begin position="232"/>
        <end position="256"/>
    </location>
</feature>
<organism evidence="9 10">
    <name type="scientific">Heterodermia speciosa</name>
    <dbReference type="NCBI Taxonomy" id="116794"/>
    <lineage>
        <taxon>Eukaryota</taxon>
        <taxon>Fungi</taxon>
        <taxon>Dikarya</taxon>
        <taxon>Ascomycota</taxon>
        <taxon>Pezizomycotina</taxon>
        <taxon>Lecanoromycetes</taxon>
        <taxon>OSLEUM clade</taxon>
        <taxon>Lecanoromycetidae</taxon>
        <taxon>Caliciales</taxon>
        <taxon>Physciaceae</taxon>
        <taxon>Heterodermia</taxon>
    </lineage>
</organism>